<dbReference type="Proteomes" id="UP000230002">
    <property type="component" value="Unassembled WGS sequence"/>
</dbReference>
<proteinExistence type="predicted"/>
<evidence type="ECO:0000313" key="1">
    <source>
        <dbReference type="EMBL" id="PIL26212.1"/>
    </source>
</evidence>
<keyword evidence="2" id="KW-1185">Reference proteome</keyword>
<gene>
    <name evidence="1" type="ORF">GSI_11967</name>
</gene>
<protein>
    <submittedName>
        <fullName evidence="1">Uncharacterized protein</fullName>
    </submittedName>
</protein>
<name>A0A2G8RXI0_9APHY</name>
<evidence type="ECO:0000313" key="2">
    <source>
        <dbReference type="Proteomes" id="UP000230002"/>
    </source>
</evidence>
<accession>A0A2G8RXI0</accession>
<reference evidence="1 2" key="1">
    <citation type="journal article" date="2015" name="Sci. Rep.">
        <title>Chromosome-level genome map provides insights into diverse defense mechanisms in the medicinal fungus Ganoderma sinense.</title>
        <authorList>
            <person name="Zhu Y."/>
            <person name="Xu J."/>
            <person name="Sun C."/>
            <person name="Zhou S."/>
            <person name="Xu H."/>
            <person name="Nelson D.R."/>
            <person name="Qian J."/>
            <person name="Song J."/>
            <person name="Luo H."/>
            <person name="Xiang L."/>
            <person name="Li Y."/>
            <person name="Xu Z."/>
            <person name="Ji A."/>
            <person name="Wang L."/>
            <person name="Lu S."/>
            <person name="Hayward A."/>
            <person name="Sun W."/>
            <person name="Li X."/>
            <person name="Schwartz D.C."/>
            <person name="Wang Y."/>
            <person name="Chen S."/>
        </authorList>
    </citation>
    <scope>NUCLEOTIDE SEQUENCE [LARGE SCALE GENOMIC DNA]</scope>
    <source>
        <strain evidence="1 2">ZZ0214-1</strain>
    </source>
</reference>
<dbReference type="OrthoDB" id="2744661at2759"/>
<dbReference type="EMBL" id="AYKW01000045">
    <property type="protein sequence ID" value="PIL26212.1"/>
    <property type="molecule type" value="Genomic_DNA"/>
</dbReference>
<dbReference type="AlphaFoldDB" id="A0A2G8RXI0"/>
<organism evidence="1 2">
    <name type="scientific">Ganoderma sinense ZZ0214-1</name>
    <dbReference type="NCBI Taxonomy" id="1077348"/>
    <lineage>
        <taxon>Eukaryota</taxon>
        <taxon>Fungi</taxon>
        <taxon>Dikarya</taxon>
        <taxon>Basidiomycota</taxon>
        <taxon>Agaricomycotina</taxon>
        <taxon>Agaricomycetes</taxon>
        <taxon>Polyporales</taxon>
        <taxon>Polyporaceae</taxon>
        <taxon>Ganoderma</taxon>
    </lineage>
</organism>
<comment type="caution">
    <text evidence="1">The sequence shown here is derived from an EMBL/GenBank/DDBJ whole genome shotgun (WGS) entry which is preliminary data.</text>
</comment>
<sequence>MPWMTTFVCQNVKFRTDERPGSPCADCAEWSSVNISVHELGVETPWLLVEKSEDKDRSVRPIIFRAMRVGWRISCDEQTMTITMQGDEIEALTAGHQKLRFEKAADFWSLMYQISTSRLREYTAQSAGGRTQAESRQIWSTKRIELYTVPMNVGR</sequence>